<evidence type="ECO:0000259" key="5">
    <source>
        <dbReference type="Pfam" id="PF00931"/>
    </source>
</evidence>
<dbReference type="PRINTS" id="PR00364">
    <property type="entry name" value="DISEASERSIST"/>
</dbReference>
<keyword evidence="2" id="KW-0963">Cytoplasm</keyword>
<accession>A0ABP9X4T0</accession>
<dbReference type="PANTHER" id="PTHR45783">
    <property type="entry name" value="KINESIN LIGHT CHAIN"/>
    <property type="match status" value="1"/>
</dbReference>
<organism evidence="6 7">
    <name type="scientific">Herpetosiphon gulosus</name>
    <dbReference type="NCBI Taxonomy" id="1973496"/>
    <lineage>
        <taxon>Bacteria</taxon>
        <taxon>Bacillati</taxon>
        <taxon>Chloroflexota</taxon>
        <taxon>Chloroflexia</taxon>
        <taxon>Herpetosiphonales</taxon>
        <taxon>Herpetosiphonaceae</taxon>
        <taxon>Herpetosiphon</taxon>
    </lineage>
</organism>
<dbReference type="Pfam" id="PF00931">
    <property type="entry name" value="NB-ARC"/>
    <property type="match status" value="1"/>
</dbReference>
<dbReference type="SUPFAM" id="SSF52540">
    <property type="entry name" value="P-loop containing nucleoside triphosphate hydrolases"/>
    <property type="match status" value="1"/>
</dbReference>
<proteinExistence type="predicted"/>
<dbReference type="Proteomes" id="UP001428290">
    <property type="component" value="Unassembled WGS sequence"/>
</dbReference>
<evidence type="ECO:0000256" key="1">
    <source>
        <dbReference type="ARBA" id="ARBA00004496"/>
    </source>
</evidence>
<dbReference type="Pfam" id="PF13374">
    <property type="entry name" value="TPR_10"/>
    <property type="match status" value="1"/>
</dbReference>
<dbReference type="Gene3D" id="3.40.50.300">
    <property type="entry name" value="P-loop containing nucleotide triphosphate hydrolases"/>
    <property type="match status" value="1"/>
</dbReference>
<evidence type="ECO:0000313" key="7">
    <source>
        <dbReference type="Proteomes" id="UP001428290"/>
    </source>
</evidence>
<keyword evidence="7" id="KW-1185">Reference proteome</keyword>
<sequence length="724" mass="81648">MTNSISDFFGSNNAGFGDVNIDAVVAGNNNQINKYLQLPAQTDPLPAALARLARLPQDRLPERSQLPPYSVMPYVPLNDFVGREAQLYQLAQAMLRPDPTMITPTAFATGMGGIGKSSLALEFAHRYGSYFAGGVFWLYAATNETLQASLDRCWDSLKPDEWRYEVKPETRLQVVRELFNQPMPRLLIFDNCEDPALFTAYRPQASSGCQVLVTSRRSQWQLGSINLIVLDTLPPLESRQLLQQLAAQPNINNYLSDDAADQLAELVGHLPLALHLVGSSLKFYFRKPAAEYITALRTQRLASLQAMVKPTSKLHQNRINNFWSVRDTVELSYGLLPAESSQACRRLLLIMAYCAPNVLIPWELLQTASGYDDDSLTEYLWELAQAGFFNDPTQPRLHPLMADVIIDLDAANEPECYASVEQALITLSKRYHDQWAMHEIEMLLPHLEYAHRQSLQRPTYDGQLAYQTGLCLQRQGKYPHAELLYREALGRKQQASETLIIKYKFNLASSLGKQGLYTEAKRLYREILEPYEQMFAKDHPDSIIVKHNLAGIFGEEGAYAQAELLIRDILAVCEQTLGSNHPDTLAAEHSLAWAIGHQDRYPEAEQLYRKVLVMRELLLGANHPDTLATKHGLAWALGCQTLYAEAESIYREVLVIREQTLGNTHPDSLTTKQNLAAVIYSQGRNHEAELLLQQVFVEHEKALGKNDPTTQATQEWLELVRSKL</sequence>
<dbReference type="Gene3D" id="1.25.40.10">
    <property type="entry name" value="Tetratricopeptide repeat domain"/>
    <property type="match status" value="2"/>
</dbReference>
<evidence type="ECO:0000256" key="3">
    <source>
        <dbReference type="ARBA" id="ARBA00022737"/>
    </source>
</evidence>
<keyword evidence="3" id="KW-0677">Repeat</keyword>
<dbReference type="EMBL" id="BAABRU010000013">
    <property type="protein sequence ID" value="GAA5529858.1"/>
    <property type="molecule type" value="Genomic_DNA"/>
</dbReference>
<gene>
    <name evidence="6" type="ORF">Hgul01_03672</name>
</gene>
<feature type="domain" description="NB-ARC" evidence="5">
    <location>
        <begin position="106"/>
        <end position="219"/>
    </location>
</feature>
<dbReference type="Pfam" id="PF13424">
    <property type="entry name" value="TPR_12"/>
    <property type="match status" value="2"/>
</dbReference>
<reference evidence="6 7" key="1">
    <citation type="submission" date="2024-02" db="EMBL/GenBank/DDBJ databases">
        <title>Herpetosiphon gulosus NBRC 112829.</title>
        <authorList>
            <person name="Ichikawa N."/>
            <person name="Katano-Makiyama Y."/>
            <person name="Hidaka K."/>
        </authorList>
    </citation>
    <scope>NUCLEOTIDE SEQUENCE [LARGE SCALE GENOMIC DNA]</scope>
    <source>
        <strain evidence="6 7">NBRC 112829</strain>
    </source>
</reference>
<comment type="caution">
    <text evidence="6">The sequence shown here is derived from an EMBL/GenBank/DDBJ whole genome shotgun (WGS) entry which is preliminary data.</text>
</comment>
<dbReference type="InterPro" id="IPR027417">
    <property type="entry name" value="P-loop_NTPase"/>
</dbReference>
<comment type="subcellular location">
    <subcellularLocation>
        <location evidence="1">Cytoplasm</location>
    </subcellularLocation>
</comment>
<dbReference type="InterPro" id="IPR011990">
    <property type="entry name" value="TPR-like_helical_dom_sf"/>
</dbReference>
<evidence type="ECO:0000256" key="2">
    <source>
        <dbReference type="ARBA" id="ARBA00022490"/>
    </source>
</evidence>
<dbReference type="RefSeq" id="WP_345723451.1">
    <property type="nucleotide sequence ID" value="NZ_BAABRU010000013.1"/>
</dbReference>
<evidence type="ECO:0000256" key="4">
    <source>
        <dbReference type="ARBA" id="ARBA00022803"/>
    </source>
</evidence>
<evidence type="ECO:0000313" key="6">
    <source>
        <dbReference type="EMBL" id="GAA5529858.1"/>
    </source>
</evidence>
<keyword evidence="4" id="KW-0802">TPR repeat</keyword>
<protein>
    <recommendedName>
        <fullName evidence="5">NB-ARC domain-containing protein</fullName>
    </recommendedName>
</protein>
<name>A0ABP9X4T0_9CHLR</name>
<dbReference type="SUPFAM" id="SSF48452">
    <property type="entry name" value="TPR-like"/>
    <property type="match status" value="2"/>
</dbReference>
<dbReference type="PANTHER" id="PTHR45783:SF3">
    <property type="entry name" value="KINESIN LIGHT CHAIN"/>
    <property type="match status" value="1"/>
</dbReference>
<dbReference type="InterPro" id="IPR002182">
    <property type="entry name" value="NB-ARC"/>
</dbReference>
<dbReference type="InterPro" id="IPR002151">
    <property type="entry name" value="Kinesin_light"/>
</dbReference>